<keyword evidence="6 8" id="KW-1133">Transmembrane helix</keyword>
<gene>
    <name evidence="10" type="ORF">A6A05_00250</name>
</gene>
<evidence type="ECO:0000313" key="10">
    <source>
        <dbReference type="EMBL" id="OAN55025.1"/>
    </source>
</evidence>
<keyword evidence="4" id="KW-0808">Transferase</keyword>
<dbReference type="PANTHER" id="PTHR33908:SF11">
    <property type="entry name" value="MEMBRANE PROTEIN"/>
    <property type="match status" value="1"/>
</dbReference>
<evidence type="ECO:0000313" key="11">
    <source>
        <dbReference type="Proteomes" id="UP000078543"/>
    </source>
</evidence>
<keyword evidence="7 8" id="KW-0472">Membrane</keyword>
<evidence type="ECO:0000256" key="4">
    <source>
        <dbReference type="ARBA" id="ARBA00022679"/>
    </source>
</evidence>
<feature type="transmembrane region" description="Helical" evidence="8">
    <location>
        <begin position="6"/>
        <end position="25"/>
    </location>
</feature>
<feature type="domain" description="Glycosyltransferase RgtA/B/C/D-like" evidence="9">
    <location>
        <begin position="173"/>
        <end position="318"/>
    </location>
</feature>
<evidence type="ECO:0000256" key="7">
    <source>
        <dbReference type="ARBA" id="ARBA00023136"/>
    </source>
</evidence>
<name>A0A178MYC0_9PROT</name>
<feature type="transmembrane region" description="Helical" evidence="8">
    <location>
        <begin position="259"/>
        <end position="292"/>
    </location>
</feature>
<evidence type="ECO:0000256" key="3">
    <source>
        <dbReference type="ARBA" id="ARBA00022676"/>
    </source>
</evidence>
<accession>A0A178MYC0</accession>
<dbReference type="Proteomes" id="UP000078543">
    <property type="component" value="Unassembled WGS sequence"/>
</dbReference>
<keyword evidence="5 8" id="KW-0812">Transmembrane</keyword>
<evidence type="ECO:0000256" key="8">
    <source>
        <dbReference type="SAM" id="Phobius"/>
    </source>
</evidence>
<dbReference type="PANTHER" id="PTHR33908">
    <property type="entry name" value="MANNOSYLTRANSFERASE YKCB-RELATED"/>
    <property type="match status" value="1"/>
</dbReference>
<evidence type="ECO:0000256" key="1">
    <source>
        <dbReference type="ARBA" id="ARBA00004651"/>
    </source>
</evidence>
<sequence>MMATVHILAFALVCLGLGWPLVIGLDRRDALTGAERLGAAFLLGVLPLYFGVFALASWRYDAVSMWGLSAAAAALALPGWRMMGWGLGLNAVRREVAFARHDPLLAALWIALLATALSALLQGMAPPNDYDSLMYHLAVPQLDLERGRVLPAWDRGLPHVFFPELTGNLIRLTLATAGEASVQMITALFGFVAAIGAAALTRRMGGGGRAAIGAALMVLACRVMVWEMATPEVEVALTAYAVLALVAFLAWRQDFRPGLMVLAGLMLGGGLLVKFHGGAVALALGVPMLLAILRRPSLVGQVALGAVCGVALFVPHALHMAGLTGNPLFPMFNQLFTPGGVDYFADLRNQYGTGRSLVDLVLAPWFMSVAPMQYFDGMVLGAPYLLALAPLAAVARPRQGAAVVLMCAVYFVLWFFLLSQQVRFLMPIIPMLAAFSAIGLAMVAGVARGWWRGVLVAAVLPLVVAQGAFVAIYGALRLPPAVGVVSAADYHLKTPTLTGAFYAPCRWLHANLKPGERYLSLMTPHSYYCPQASAQLRLFPDEEKSWLTTGKPPPMSRDEFVQRFRQGGYRWIIVTRAAEYRRTVSGAPEMQPFDLTADRLGTHLADILAKLQPVTSDPYVAIYDGRQVLEALDGR</sequence>
<dbReference type="InterPro" id="IPR050297">
    <property type="entry name" value="LipidA_mod_glycosyltrf_83"/>
</dbReference>
<dbReference type="GO" id="GO:0005886">
    <property type="term" value="C:plasma membrane"/>
    <property type="evidence" value="ECO:0007669"/>
    <property type="project" value="UniProtKB-SubCell"/>
</dbReference>
<organism evidence="10 11">
    <name type="scientific">Magnetospirillum moscoviense</name>
    <dbReference type="NCBI Taxonomy" id="1437059"/>
    <lineage>
        <taxon>Bacteria</taxon>
        <taxon>Pseudomonadati</taxon>
        <taxon>Pseudomonadota</taxon>
        <taxon>Alphaproteobacteria</taxon>
        <taxon>Rhodospirillales</taxon>
        <taxon>Rhodospirillaceae</taxon>
        <taxon>Magnetospirillum</taxon>
    </lineage>
</organism>
<feature type="transmembrane region" description="Helical" evidence="8">
    <location>
        <begin position="374"/>
        <end position="394"/>
    </location>
</feature>
<feature type="transmembrane region" description="Helical" evidence="8">
    <location>
        <begin position="235"/>
        <end position="252"/>
    </location>
</feature>
<feature type="transmembrane region" description="Helical" evidence="8">
    <location>
        <begin position="400"/>
        <end position="417"/>
    </location>
</feature>
<dbReference type="AlphaFoldDB" id="A0A178MYC0"/>
<feature type="transmembrane region" description="Helical" evidence="8">
    <location>
        <begin position="298"/>
        <end position="318"/>
    </location>
</feature>
<evidence type="ECO:0000256" key="2">
    <source>
        <dbReference type="ARBA" id="ARBA00022475"/>
    </source>
</evidence>
<feature type="transmembrane region" description="Helical" evidence="8">
    <location>
        <begin position="64"/>
        <end position="83"/>
    </location>
</feature>
<dbReference type="Pfam" id="PF13231">
    <property type="entry name" value="PMT_2"/>
    <property type="match status" value="1"/>
</dbReference>
<keyword evidence="3" id="KW-0328">Glycosyltransferase</keyword>
<evidence type="ECO:0000259" key="9">
    <source>
        <dbReference type="Pfam" id="PF13231"/>
    </source>
</evidence>
<evidence type="ECO:0000256" key="6">
    <source>
        <dbReference type="ARBA" id="ARBA00022989"/>
    </source>
</evidence>
<dbReference type="STRING" id="1437059.A6A05_00250"/>
<reference evidence="10 11" key="1">
    <citation type="submission" date="2016-04" db="EMBL/GenBank/DDBJ databases">
        <title>Draft genome sequence of freshwater magnetotactic bacteria Magnetospirillum marisnigri SP-1 and Magnetospirillum moscoviense BB-1.</title>
        <authorList>
            <person name="Koziaeva V."/>
            <person name="Dziuba M.V."/>
            <person name="Ivanov T.M."/>
            <person name="Kuznetsov B."/>
            <person name="Grouzdev D.S."/>
        </authorList>
    </citation>
    <scope>NUCLEOTIDE SEQUENCE [LARGE SCALE GENOMIC DNA]</scope>
    <source>
        <strain evidence="10 11">BB-1</strain>
    </source>
</reference>
<dbReference type="InterPro" id="IPR038731">
    <property type="entry name" value="RgtA/B/C-like"/>
</dbReference>
<dbReference type="GO" id="GO:0016763">
    <property type="term" value="F:pentosyltransferase activity"/>
    <property type="evidence" value="ECO:0007669"/>
    <property type="project" value="TreeGrafter"/>
</dbReference>
<dbReference type="GO" id="GO:0009103">
    <property type="term" value="P:lipopolysaccharide biosynthetic process"/>
    <property type="evidence" value="ECO:0007669"/>
    <property type="project" value="UniProtKB-ARBA"/>
</dbReference>
<comment type="caution">
    <text evidence="10">The sequence shown here is derived from an EMBL/GenBank/DDBJ whole genome shotgun (WGS) entry which is preliminary data.</text>
</comment>
<proteinExistence type="predicted"/>
<keyword evidence="2" id="KW-1003">Cell membrane</keyword>
<dbReference type="OrthoDB" id="7351916at2"/>
<feature type="transmembrane region" description="Helical" evidence="8">
    <location>
        <begin position="424"/>
        <end position="447"/>
    </location>
</feature>
<protein>
    <recommendedName>
        <fullName evidence="9">Glycosyltransferase RgtA/B/C/D-like domain-containing protein</fullName>
    </recommendedName>
</protein>
<feature type="transmembrane region" description="Helical" evidence="8">
    <location>
        <begin position="453"/>
        <end position="476"/>
    </location>
</feature>
<feature type="transmembrane region" description="Helical" evidence="8">
    <location>
        <begin position="180"/>
        <end position="200"/>
    </location>
</feature>
<dbReference type="EMBL" id="LWQU01000104">
    <property type="protein sequence ID" value="OAN55025.1"/>
    <property type="molecule type" value="Genomic_DNA"/>
</dbReference>
<feature type="transmembrane region" description="Helical" evidence="8">
    <location>
        <begin position="37"/>
        <end position="58"/>
    </location>
</feature>
<evidence type="ECO:0000256" key="5">
    <source>
        <dbReference type="ARBA" id="ARBA00022692"/>
    </source>
</evidence>
<feature type="transmembrane region" description="Helical" evidence="8">
    <location>
        <begin position="104"/>
        <end position="125"/>
    </location>
</feature>
<keyword evidence="11" id="KW-1185">Reference proteome</keyword>
<comment type="subcellular location">
    <subcellularLocation>
        <location evidence="1">Cell membrane</location>
        <topology evidence="1">Multi-pass membrane protein</topology>
    </subcellularLocation>
</comment>
<dbReference type="RefSeq" id="WP_068498063.1">
    <property type="nucleotide sequence ID" value="NZ_LWQU01000104.1"/>
</dbReference>